<comment type="caution">
    <text evidence="7">The sequence shown here is derived from an EMBL/GenBank/DDBJ whole genome shotgun (WGS) entry which is preliminary data.</text>
</comment>
<dbReference type="InterPro" id="IPR011520">
    <property type="entry name" value="Vg_fam"/>
</dbReference>
<dbReference type="InterPro" id="IPR006627">
    <property type="entry name" value="TDU_repeat"/>
</dbReference>
<dbReference type="GO" id="GO:0005634">
    <property type="term" value="C:nucleus"/>
    <property type="evidence" value="ECO:0007669"/>
    <property type="project" value="UniProtKB-SubCell"/>
</dbReference>
<evidence type="ECO:0000256" key="1">
    <source>
        <dbReference type="ARBA" id="ARBA00002229"/>
    </source>
</evidence>
<evidence type="ECO:0000256" key="6">
    <source>
        <dbReference type="ARBA" id="ARBA00025784"/>
    </source>
</evidence>
<dbReference type="OrthoDB" id="10069705at2759"/>
<protein>
    <recommendedName>
        <fullName evidence="9">Transcription cofactor vestigial-like protein 1</fullName>
    </recommendedName>
</protein>
<evidence type="ECO:0000256" key="5">
    <source>
        <dbReference type="ARBA" id="ARBA00023242"/>
    </source>
</evidence>
<comment type="subcellular location">
    <subcellularLocation>
        <location evidence="2">Nucleus</location>
    </subcellularLocation>
</comment>
<dbReference type="PANTHER" id="PTHR15950">
    <property type="entry name" value="TRANSCRIPTION COFACTOR VESTIGIAL-LIKE PROTEIN"/>
    <property type="match status" value="1"/>
</dbReference>
<accession>A0A1A6GR34</accession>
<gene>
    <name evidence="7" type="ORF">A6R68_02675</name>
</gene>
<evidence type="ECO:0000256" key="3">
    <source>
        <dbReference type="ARBA" id="ARBA00023015"/>
    </source>
</evidence>
<keyword evidence="5" id="KW-0539">Nucleus</keyword>
<evidence type="ECO:0008006" key="9">
    <source>
        <dbReference type="Google" id="ProtNLM"/>
    </source>
</evidence>
<evidence type="ECO:0000313" key="7">
    <source>
        <dbReference type="EMBL" id="OBS68783.1"/>
    </source>
</evidence>
<dbReference type="PANTHER" id="PTHR15950:SF20">
    <property type="entry name" value="TRANSCRIPTION COFACTOR VESTIGIAL-LIKE PROTEIN 1"/>
    <property type="match status" value="1"/>
</dbReference>
<dbReference type="Pfam" id="PF07545">
    <property type="entry name" value="Vg_Tdu"/>
    <property type="match status" value="1"/>
</dbReference>
<organism evidence="7 8">
    <name type="scientific">Neotoma lepida</name>
    <name type="common">Desert woodrat</name>
    <dbReference type="NCBI Taxonomy" id="56216"/>
    <lineage>
        <taxon>Eukaryota</taxon>
        <taxon>Metazoa</taxon>
        <taxon>Chordata</taxon>
        <taxon>Craniata</taxon>
        <taxon>Vertebrata</taxon>
        <taxon>Euteleostomi</taxon>
        <taxon>Mammalia</taxon>
        <taxon>Eutheria</taxon>
        <taxon>Euarchontoglires</taxon>
        <taxon>Glires</taxon>
        <taxon>Rodentia</taxon>
        <taxon>Myomorpha</taxon>
        <taxon>Muroidea</taxon>
        <taxon>Cricetidae</taxon>
        <taxon>Neotominae</taxon>
        <taxon>Neotoma</taxon>
    </lineage>
</organism>
<keyword evidence="3" id="KW-0805">Transcription regulation</keyword>
<comment type="similarity">
    <text evidence="6">Belongs to the vestigial family.</text>
</comment>
<evidence type="ECO:0000313" key="8">
    <source>
        <dbReference type="Proteomes" id="UP000092124"/>
    </source>
</evidence>
<evidence type="ECO:0000256" key="4">
    <source>
        <dbReference type="ARBA" id="ARBA00023163"/>
    </source>
</evidence>
<sequence length="230" mass="26005">MEGMKKTGVRMPKSRQKPVKTEWNARCVVFTYFQGDISSVVDEHFSRALSKLKRPQGWSSLSQSENVILRNDSTMPPNQWRLTSSWTKPWPEASLANGASSSCLDEYGPKAIDQYPLSMPKTPSAHPQEMWHFSSQERPDFLGPAYSHAFPDRHLAPEVYPDGRRGSFLHLLQQDRYLNRPLEPATRENYNPAKIAGSTGLLTNLPPNSDHCKNMLTDTCKVTVVDSELT</sequence>
<dbReference type="Proteomes" id="UP000092124">
    <property type="component" value="Unassembled WGS sequence"/>
</dbReference>
<keyword evidence="4" id="KW-0804">Transcription</keyword>
<reference evidence="7 8" key="1">
    <citation type="submission" date="2016-06" db="EMBL/GenBank/DDBJ databases">
        <title>The Draft Genome Sequence and Annotation of the Desert Woodrat Neotoma lepida.</title>
        <authorList>
            <person name="Campbell M."/>
            <person name="Oakeson K.F."/>
            <person name="Yandell M."/>
            <person name="Halpert J.R."/>
            <person name="Dearing D."/>
        </authorList>
    </citation>
    <scope>NUCLEOTIDE SEQUENCE [LARGE SCALE GENOMIC DNA]</scope>
    <source>
        <strain evidence="7">417</strain>
        <tissue evidence="7">Liver</tissue>
    </source>
</reference>
<evidence type="ECO:0000256" key="2">
    <source>
        <dbReference type="ARBA" id="ARBA00004123"/>
    </source>
</evidence>
<dbReference type="STRING" id="56216.A0A1A6GR34"/>
<proteinExistence type="inferred from homology"/>
<dbReference type="EMBL" id="LZPO01075866">
    <property type="protein sequence ID" value="OBS68783.1"/>
    <property type="molecule type" value="Genomic_DNA"/>
</dbReference>
<keyword evidence="8" id="KW-1185">Reference proteome</keyword>
<dbReference type="AlphaFoldDB" id="A0A1A6GR34"/>
<comment type="function">
    <text evidence="1">May act as a specific coactivator for the mammalian TEFs.</text>
</comment>
<dbReference type="GO" id="GO:0006355">
    <property type="term" value="P:regulation of DNA-templated transcription"/>
    <property type="evidence" value="ECO:0007669"/>
    <property type="project" value="InterPro"/>
</dbReference>
<dbReference type="SMART" id="SM00711">
    <property type="entry name" value="TDU"/>
    <property type="match status" value="1"/>
</dbReference>
<name>A0A1A6GR34_NEOLE</name>